<dbReference type="AlphaFoldDB" id="G7E895"/>
<evidence type="ECO:0000256" key="1">
    <source>
        <dbReference type="SAM" id="MobiDB-lite"/>
    </source>
</evidence>
<dbReference type="EMBL" id="BABT02000179">
    <property type="protein sequence ID" value="GAA99055.1"/>
    <property type="molecule type" value="Genomic_DNA"/>
</dbReference>
<dbReference type="PANTHER" id="PTHR36576:SF1">
    <property type="entry name" value="UPF0654 PROTEIN C11D3.01C-RELATED"/>
    <property type="match status" value="1"/>
</dbReference>
<dbReference type="HOGENOM" id="CLU_107705_2_0_1"/>
<feature type="compositionally biased region" description="Basic and acidic residues" evidence="1">
    <location>
        <begin position="62"/>
        <end position="79"/>
    </location>
</feature>
<accession>G7E895</accession>
<protein>
    <recommendedName>
        <fullName evidence="4">Conidiation protein 6</fullName>
    </recommendedName>
</protein>
<dbReference type="PANTHER" id="PTHR36576">
    <property type="entry name" value="UPF0654 PROTEIN C11D3.01C-RELATED"/>
    <property type="match status" value="1"/>
</dbReference>
<organism evidence="2 3">
    <name type="scientific">Mixia osmundae (strain CBS 9802 / IAM 14324 / JCM 22182 / KY 12970)</name>
    <dbReference type="NCBI Taxonomy" id="764103"/>
    <lineage>
        <taxon>Eukaryota</taxon>
        <taxon>Fungi</taxon>
        <taxon>Dikarya</taxon>
        <taxon>Basidiomycota</taxon>
        <taxon>Pucciniomycotina</taxon>
        <taxon>Mixiomycetes</taxon>
        <taxon>Mixiales</taxon>
        <taxon>Mixiaceae</taxon>
        <taxon>Mixia</taxon>
    </lineage>
</organism>
<dbReference type="InterPro" id="IPR018824">
    <property type="entry name" value="Conidiation-specific_6"/>
</dbReference>
<feature type="region of interest" description="Disordered" evidence="1">
    <location>
        <begin position="1"/>
        <end position="79"/>
    </location>
</feature>
<feature type="compositionally biased region" description="Basic and acidic residues" evidence="1">
    <location>
        <begin position="21"/>
        <end position="35"/>
    </location>
</feature>
<evidence type="ECO:0000313" key="2">
    <source>
        <dbReference type="EMBL" id="GAA99055.1"/>
    </source>
</evidence>
<dbReference type="GO" id="GO:0005737">
    <property type="term" value="C:cytoplasm"/>
    <property type="evidence" value="ECO:0007669"/>
    <property type="project" value="TreeGrafter"/>
</dbReference>
<evidence type="ECO:0000313" key="3">
    <source>
        <dbReference type="Proteomes" id="UP000009131"/>
    </source>
</evidence>
<reference evidence="2 3" key="2">
    <citation type="journal article" date="2012" name="Open Biol.">
        <title>Characteristics of nucleosomes and linker DNA regions on the genome of the basidiomycete Mixia osmundae revealed by mono- and dinucleosome mapping.</title>
        <authorList>
            <person name="Nishida H."/>
            <person name="Kondo S."/>
            <person name="Matsumoto T."/>
            <person name="Suzuki Y."/>
            <person name="Yoshikawa H."/>
            <person name="Taylor T.D."/>
            <person name="Sugiyama J."/>
        </authorList>
    </citation>
    <scope>NUCLEOTIDE SEQUENCE [LARGE SCALE GENOMIC DNA]</scope>
    <source>
        <strain evidence="3">CBS 9802 / IAM 14324 / JCM 22182 / KY 12970</strain>
    </source>
</reference>
<comment type="caution">
    <text evidence="2">The sequence shown here is derived from an EMBL/GenBank/DDBJ whole genome shotgun (WGS) entry which is preliminary data.</text>
</comment>
<keyword evidence="3" id="KW-1185">Reference proteome</keyword>
<reference evidence="2 3" key="1">
    <citation type="journal article" date="2011" name="J. Gen. Appl. Microbiol.">
        <title>Draft genome sequencing of the enigmatic basidiomycete Mixia osmundae.</title>
        <authorList>
            <person name="Nishida H."/>
            <person name="Nagatsuka Y."/>
            <person name="Sugiyama J."/>
        </authorList>
    </citation>
    <scope>NUCLEOTIDE SEQUENCE [LARGE SCALE GENOMIC DNA]</scope>
    <source>
        <strain evidence="3">CBS 9802 / IAM 14324 / JCM 22182 / KY 12970</strain>
    </source>
</reference>
<dbReference type="Proteomes" id="UP000009131">
    <property type="component" value="Unassembled WGS sequence"/>
</dbReference>
<evidence type="ECO:0008006" key="4">
    <source>
        <dbReference type="Google" id="ProtNLM"/>
    </source>
</evidence>
<dbReference type="InterPro" id="IPR052670">
    <property type="entry name" value="UPF0654_domain"/>
</dbReference>
<dbReference type="OrthoDB" id="5419162at2759"/>
<dbReference type="RefSeq" id="XP_014567796.1">
    <property type="nucleotide sequence ID" value="XM_014712310.1"/>
</dbReference>
<sequence length="79" mass="8449">MTSNQVEGGFKAALSNPNTSDSRKQEIREALDKGETPAPNDGGHENQRLGGLKAAINNPNVGDDKKAELKQTLESERSS</sequence>
<dbReference type="Pfam" id="PF10346">
    <property type="entry name" value="Con-6"/>
    <property type="match status" value="2"/>
</dbReference>
<name>G7E895_MIXOS</name>
<dbReference type="InParanoid" id="G7E895"/>
<proteinExistence type="predicted"/>
<gene>
    <name evidence="2" type="primary">Mo05744</name>
    <name evidence="2" type="ORF">E5Q_05744</name>
</gene>